<evidence type="ECO:0000313" key="3">
    <source>
        <dbReference type="EMBL" id="MST90984.1"/>
    </source>
</evidence>
<proteinExistence type="predicted"/>
<dbReference type="InterPro" id="IPR008391">
    <property type="entry name" value="AXE1_dom"/>
</dbReference>
<feature type="active site" description="Charge relay system" evidence="1">
    <location>
        <position position="331"/>
    </location>
</feature>
<dbReference type="PANTHER" id="PTHR40111:SF1">
    <property type="entry name" value="CEPHALOSPORIN-C DEACETYLASE"/>
    <property type="match status" value="1"/>
</dbReference>
<feature type="active site" description="Nucleophile" evidence="1">
    <location>
        <position position="219"/>
    </location>
</feature>
<accession>A0A6I2U457</accession>
<dbReference type="Proteomes" id="UP000431913">
    <property type="component" value="Unassembled WGS sequence"/>
</dbReference>
<feature type="domain" description="Acetyl xylan esterase" evidence="2">
    <location>
        <begin position="193"/>
        <end position="331"/>
    </location>
</feature>
<dbReference type="PANTHER" id="PTHR40111">
    <property type="entry name" value="CEPHALOSPORIN-C DEACETYLASE"/>
    <property type="match status" value="1"/>
</dbReference>
<dbReference type="Gene3D" id="3.40.50.1820">
    <property type="entry name" value="alpha/beta hydrolase"/>
    <property type="match status" value="1"/>
</dbReference>
<comment type="caution">
    <text evidence="3">The sequence shown here is derived from an EMBL/GenBank/DDBJ whole genome shotgun (WGS) entry which is preliminary data.</text>
</comment>
<dbReference type="InterPro" id="IPR029058">
    <property type="entry name" value="AB_hydrolase_fold"/>
</dbReference>
<dbReference type="InterPro" id="IPR039069">
    <property type="entry name" value="CE7"/>
</dbReference>
<evidence type="ECO:0000256" key="1">
    <source>
        <dbReference type="PIRSR" id="PIRSR639069-1"/>
    </source>
</evidence>
<dbReference type="EMBL" id="VUNJ01000003">
    <property type="protein sequence ID" value="MST90984.1"/>
    <property type="molecule type" value="Genomic_DNA"/>
</dbReference>
<evidence type="ECO:0000259" key="2">
    <source>
        <dbReference type="Pfam" id="PF05448"/>
    </source>
</evidence>
<name>A0A6I2U457_9FIRM</name>
<organism evidence="3 4">
    <name type="scientific">Ruthenibacterium lactatiformans</name>
    <dbReference type="NCBI Taxonomy" id="1550024"/>
    <lineage>
        <taxon>Bacteria</taxon>
        <taxon>Bacillati</taxon>
        <taxon>Bacillota</taxon>
        <taxon>Clostridia</taxon>
        <taxon>Eubacteriales</taxon>
        <taxon>Oscillospiraceae</taxon>
        <taxon>Ruthenibacterium</taxon>
    </lineage>
</organism>
<protein>
    <recommendedName>
        <fullName evidence="2">Acetyl xylan esterase domain-containing protein</fullName>
    </recommendedName>
</protein>
<dbReference type="Pfam" id="PF05448">
    <property type="entry name" value="AXE1"/>
    <property type="match status" value="1"/>
</dbReference>
<dbReference type="SUPFAM" id="SSF53474">
    <property type="entry name" value="alpha/beta-Hydrolases"/>
    <property type="match status" value="1"/>
</dbReference>
<reference evidence="3 4" key="1">
    <citation type="submission" date="2019-08" db="EMBL/GenBank/DDBJ databases">
        <title>In-depth cultivation of the pig gut microbiome towards novel bacterial diversity and tailored functional studies.</title>
        <authorList>
            <person name="Wylensek D."/>
            <person name="Hitch T.C.A."/>
            <person name="Clavel T."/>
        </authorList>
    </citation>
    <scope>NUCLEOTIDE SEQUENCE [LARGE SCALE GENOMIC DNA]</scope>
    <source>
        <strain evidence="3 4">WCA3-601-WT-6J</strain>
    </source>
</reference>
<dbReference type="GO" id="GO:0052689">
    <property type="term" value="F:carboxylic ester hydrolase activity"/>
    <property type="evidence" value="ECO:0007669"/>
    <property type="project" value="TreeGrafter"/>
</dbReference>
<feature type="active site" description="Charge relay system" evidence="1">
    <location>
        <position position="302"/>
    </location>
</feature>
<dbReference type="AlphaFoldDB" id="A0A6I2U457"/>
<evidence type="ECO:0000313" key="4">
    <source>
        <dbReference type="Proteomes" id="UP000431913"/>
    </source>
</evidence>
<dbReference type="GO" id="GO:0005976">
    <property type="term" value="P:polysaccharide metabolic process"/>
    <property type="evidence" value="ECO:0007669"/>
    <property type="project" value="TreeGrafter"/>
</dbReference>
<sequence length="349" mass="39147">MNIILRAIRNRFIIVLVEFYGIYFENSLLNWKYHSKQGGKVMTSEQQAAFSFYPTREQIDNWASGLLRKAENITVDGIITEDNPIVHAFGNGPNALENRFVHFQTGEGHTFWGYWQRAIKSPAPLLINLPGYGGYISMHPQISDDNYNILHISPLGYISPAGADMDLAMPDGNWPVLHNTAMGLPGGYEDWLRDCLLAIRWAKQRPEVLPGRLSLYGTSQGGGGSLLLASLLRDEVQCVCADLPFLTAFPLSGLQGEAYGILKTAYETVPPQEFWNRLGYIDTVSHAHRLTMPVMLSAGGKDIVCPPTTIEYLFQKLPGTRQFTFLENGIHTHSRQSTYLFRTWLALHA</sequence>
<gene>
    <name evidence="3" type="ORF">FYJ76_03375</name>
</gene>